<feature type="region of interest" description="Disordered" evidence="1">
    <location>
        <begin position="1"/>
        <end position="39"/>
    </location>
</feature>
<accession>A0A498QHP1</accession>
<feature type="compositionally biased region" description="Basic residues" evidence="1">
    <location>
        <begin position="90"/>
        <end position="104"/>
    </location>
</feature>
<dbReference type="AlphaFoldDB" id="A0A498QHP1"/>
<evidence type="ECO:0000256" key="1">
    <source>
        <dbReference type="SAM" id="MobiDB-lite"/>
    </source>
</evidence>
<dbReference type="EMBL" id="UPHP01000158">
    <property type="protein sequence ID" value="VBA44439.1"/>
    <property type="molecule type" value="Genomic_DNA"/>
</dbReference>
<evidence type="ECO:0000313" key="2">
    <source>
        <dbReference type="EMBL" id="VBA44439.1"/>
    </source>
</evidence>
<feature type="region of interest" description="Disordered" evidence="1">
    <location>
        <begin position="51"/>
        <end position="125"/>
    </location>
</feature>
<feature type="compositionally biased region" description="Low complexity" evidence="1">
    <location>
        <begin position="1"/>
        <end position="27"/>
    </location>
</feature>
<protein>
    <submittedName>
        <fullName evidence="2">Uncharacterized protein</fullName>
    </submittedName>
</protein>
<name>A0A498QHP1_9MYCO</name>
<reference evidence="2 3" key="1">
    <citation type="submission" date="2018-09" db="EMBL/GenBank/DDBJ databases">
        <authorList>
            <person name="Tagini F."/>
        </authorList>
    </citation>
    <scope>NUCLEOTIDE SEQUENCE [LARGE SCALE GENOMIC DNA]</scope>
    <source>
        <strain evidence="2 3">MK136</strain>
    </source>
</reference>
<dbReference type="Proteomes" id="UP000273307">
    <property type="component" value="Unassembled WGS sequence"/>
</dbReference>
<gene>
    <name evidence="2" type="ORF">LAUMK136_05630</name>
</gene>
<feature type="compositionally biased region" description="Basic residues" evidence="1">
    <location>
        <begin position="199"/>
        <end position="208"/>
    </location>
</feature>
<sequence>MGVVVGRARPLRGGARAGRGLATGQRGPSSPAAGASVRHLGHRGPAVDVVGQRDHSAAAGRGPGGVPRRDTRRPPGRIRVGMGRVPRVCQQRRHARHRRRKPRPQRGFGPARRPVTHRRLVHRQASGDIDAGRRFGLGAGAGRRCGAGRGGQGLQGAASEAAGRPDLRAAALSQRRGRPARAGPADRFQLPGAPGLIRPGRRKRLAHL</sequence>
<evidence type="ECO:0000313" key="3">
    <source>
        <dbReference type="Proteomes" id="UP000273307"/>
    </source>
</evidence>
<keyword evidence="3" id="KW-1185">Reference proteome</keyword>
<proteinExistence type="predicted"/>
<organism evidence="2 3">
    <name type="scientific">Mycobacterium attenuatum</name>
    <dbReference type="NCBI Taxonomy" id="2341086"/>
    <lineage>
        <taxon>Bacteria</taxon>
        <taxon>Bacillati</taxon>
        <taxon>Actinomycetota</taxon>
        <taxon>Actinomycetes</taxon>
        <taxon>Mycobacteriales</taxon>
        <taxon>Mycobacteriaceae</taxon>
        <taxon>Mycobacterium</taxon>
    </lineage>
</organism>
<feature type="region of interest" description="Disordered" evidence="1">
    <location>
        <begin position="147"/>
        <end position="208"/>
    </location>
</feature>